<keyword evidence="2 6" id="KW-1003">Cell membrane</keyword>
<evidence type="ECO:0000256" key="3">
    <source>
        <dbReference type="ARBA" id="ARBA00022692"/>
    </source>
</evidence>
<dbReference type="Proteomes" id="UP000051084">
    <property type="component" value="Unassembled WGS sequence"/>
</dbReference>
<evidence type="ECO:0000256" key="1">
    <source>
        <dbReference type="ARBA" id="ARBA00004651"/>
    </source>
</evidence>
<reference evidence="8 9" key="1">
    <citation type="journal article" date="2015" name="Genome Announc.">
        <title>Expanding the biotechnology potential of lactobacilli through comparative genomics of 213 strains and associated genera.</title>
        <authorList>
            <person name="Sun Z."/>
            <person name="Harris H.M."/>
            <person name="McCann A."/>
            <person name="Guo C."/>
            <person name="Argimon S."/>
            <person name="Zhang W."/>
            <person name="Yang X."/>
            <person name="Jeffery I.B."/>
            <person name="Cooney J.C."/>
            <person name="Kagawa T.F."/>
            <person name="Liu W."/>
            <person name="Song Y."/>
            <person name="Salvetti E."/>
            <person name="Wrobel A."/>
            <person name="Rasinkangas P."/>
            <person name="Parkhill J."/>
            <person name="Rea M.C."/>
            <person name="O'Sullivan O."/>
            <person name="Ritari J."/>
            <person name="Douillard F.P."/>
            <person name="Paul Ross R."/>
            <person name="Yang R."/>
            <person name="Briner A.E."/>
            <person name="Felis G.E."/>
            <person name="de Vos W.M."/>
            <person name="Barrangou R."/>
            <person name="Klaenhammer T.R."/>
            <person name="Caufield P.W."/>
            <person name="Cui Y."/>
            <person name="Zhang H."/>
            <person name="O'Toole P.W."/>
        </authorList>
    </citation>
    <scope>NUCLEOTIDE SEQUENCE [LARGE SCALE GENOMIC DNA]</scope>
    <source>
        <strain evidence="8 9">DSM 18793</strain>
    </source>
</reference>
<keyword evidence="4 6" id="KW-1133">Transmembrane helix</keyword>
<evidence type="ECO:0000313" key="8">
    <source>
        <dbReference type="EMBL" id="KRL96288.1"/>
    </source>
</evidence>
<evidence type="ECO:0000256" key="2">
    <source>
        <dbReference type="ARBA" id="ARBA00022475"/>
    </source>
</evidence>
<dbReference type="PANTHER" id="PTHR12677">
    <property type="entry name" value="GOLGI APPARATUS MEMBRANE PROTEIN TVP38-RELATED"/>
    <property type="match status" value="1"/>
</dbReference>
<dbReference type="RefSeq" id="WP_054652741.1">
    <property type="nucleotide sequence ID" value="NZ_AZGC01000010.1"/>
</dbReference>
<comment type="caution">
    <text evidence="8">The sequence shown here is derived from an EMBL/GenBank/DDBJ whole genome shotgun (WGS) entry which is preliminary data.</text>
</comment>
<feature type="transmembrane region" description="Helical" evidence="6">
    <location>
        <begin position="137"/>
        <end position="156"/>
    </location>
</feature>
<feature type="transmembrane region" description="Helical" evidence="6">
    <location>
        <begin position="193"/>
        <end position="212"/>
    </location>
</feature>
<dbReference type="Pfam" id="PF09335">
    <property type="entry name" value="VTT_dom"/>
    <property type="match status" value="1"/>
</dbReference>
<feature type="transmembrane region" description="Helical" evidence="6">
    <location>
        <begin position="168"/>
        <end position="187"/>
    </location>
</feature>
<evidence type="ECO:0000313" key="9">
    <source>
        <dbReference type="Proteomes" id="UP000051084"/>
    </source>
</evidence>
<evidence type="ECO:0000256" key="4">
    <source>
        <dbReference type="ARBA" id="ARBA00022989"/>
    </source>
</evidence>
<organism evidence="8 9">
    <name type="scientific">Limosilactobacillus equigenerosi DSM 18793 = JCM 14505</name>
    <dbReference type="NCBI Taxonomy" id="1423742"/>
    <lineage>
        <taxon>Bacteria</taxon>
        <taxon>Bacillati</taxon>
        <taxon>Bacillota</taxon>
        <taxon>Bacilli</taxon>
        <taxon>Lactobacillales</taxon>
        <taxon>Lactobacillaceae</taxon>
        <taxon>Limosilactobacillus</taxon>
    </lineage>
</organism>
<feature type="transmembrane region" description="Helical" evidence="6">
    <location>
        <begin position="9"/>
        <end position="30"/>
    </location>
</feature>
<protein>
    <recommendedName>
        <fullName evidence="6">TVP38/TMEM64 family membrane protein</fullName>
    </recommendedName>
</protein>
<dbReference type="OrthoDB" id="2360723at2"/>
<dbReference type="PATRIC" id="fig|1423742.4.peg.301"/>
<evidence type="ECO:0000259" key="7">
    <source>
        <dbReference type="Pfam" id="PF09335"/>
    </source>
</evidence>
<dbReference type="STRING" id="417373.GCA_001570685_00669"/>
<keyword evidence="5 6" id="KW-0472">Membrane</keyword>
<comment type="subcellular location">
    <subcellularLocation>
        <location evidence="1 6">Cell membrane</location>
        <topology evidence="1 6">Multi-pass membrane protein</topology>
    </subcellularLocation>
</comment>
<dbReference type="GO" id="GO:0005886">
    <property type="term" value="C:plasma membrane"/>
    <property type="evidence" value="ECO:0007669"/>
    <property type="project" value="UniProtKB-SubCell"/>
</dbReference>
<evidence type="ECO:0000256" key="5">
    <source>
        <dbReference type="ARBA" id="ARBA00023136"/>
    </source>
</evidence>
<dbReference type="PANTHER" id="PTHR12677:SF59">
    <property type="entry name" value="GOLGI APPARATUS MEMBRANE PROTEIN TVP38-RELATED"/>
    <property type="match status" value="1"/>
</dbReference>
<dbReference type="EMBL" id="AZGC01000010">
    <property type="protein sequence ID" value="KRL96288.1"/>
    <property type="molecule type" value="Genomic_DNA"/>
</dbReference>
<feature type="domain" description="VTT" evidence="7">
    <location>
        <begin position="77"/>
        <end position="188"/>
    </location>
</feature>
<dbReference type="AlphaFoldDB" id="A0A0R1USW7"/>
<keyword evidence="3 6" id="KW-0812">Transmembrane</keyword>
<sequence>MQPATKRHWLLALAIGLIIMMLALVIHDFWPEIQLLLHPSESHQQDLRTLINEHKWRDLLFLYVIITLMSAIPGLSNSVICIFVGLCYGPILGILINWFGNMSGNWVVAALINKIQLPAKWQDSPRLNKLRNAQHPALALTLGFMIPIIPSMIVNAACVEQNIPRPTYLLMVAAGVFPASVLYAIGGHALHKGALIEAGIYLAIIILLVLLSKRLESLIKARRSTN</sequence>
<accession>A0A0R1USW7</accession>
<keyword evidence="9" id="KW-1185">Reference proteome</keyword>
<proteinExistence type="inferred from homology"/>
<comment type="similarity">
    <text evidence="6">Belongs to the TVP38/TMEM64 family.</text>
</comment>
<gene>
    <name evidence="8" type="ORF">FC21_GL000287</name>
</gene>
<dbReference type="InterPro" id="IPR032816">
    <property type="entry name" value="VTT_dom"/>
</dbReference>
<dbReference type="InterPro" id="IPR015414">
    <property type="entry name" value="TMEM64"/>
</dbReference>
<name>A0A0R1USW7_9LACO</name>
<evidence type="ECO:0000256" key="6">
    <source>
        <dbReference type="RuleBase" id="RU366058"/>
    </source>
</evidence>
<feature type="transmembrane region" description="Helical" evidence="6">
    <location>
        <begin position="60"/>
        <end position="88"/>
    </location>
</feature>